<reference evidence="2 3" key="1">
    <citation type="submission" date="2015-09" db="EMBL/GenBank/DDBJ databases">
        <authorList>
            <consortium name="Pathogen Informatics"/>
        </authorList>
    </citation>
    <scope>NUCLEOTIDE SEQUENCE [LARGE SCALE GENOMIC DNA]</scope>
    <source>
        <strain evidence="2 3">2789STDY5608891</strain>
    </source>
</reference>
<dbReference type="PANTHER" id="PTHR33744:SF1">
    <property type="entry name" value="DNA-BINDING TRANSCRIPTIONAL ACTIVATOR ADER"/>
    <property type="match status" value="1"/>
</dbReference>
<dbReference type="STRING" id="39490.ERS852448_02737"/>
<dbReference type="OrthoDB" id="9792148at2"/>
<evidence type="ECO:0000313" key="2">
    <source>
        <dbReference type="EMBL" id="CUN24453.1"/>
    </source>
</evidence>
<accession>A0A173VBE6</accession>
<dbReference type="Pfam" id="PF13556">
    <property type="entry name" value="HTH_30"/>
    <property type="match status" value="1"/>
</dbReference>
<dbReference type="Proteomes" id="UP000095492">
    <property type="component" value="Unassembled WGS sequence"/>
</dbReference>
<dbReference type="InterPro" id="IPR042070">
    <property type="entry name" value="PucR_C-HTH_sf"/>
</dbReference>
<feature type="domain" description="PucR C-terminal helix-turn-helix" evidence="1">
    <location>
        <begin position="18"/>
        <end position="70"/>
    </location>
</feature>
<organism evidence="2 3">
    <name type="scientific">Eubacterium ramulus</name>
    <dbReference type="NCBI Taxonomy" id="39490"/>
    <lineage>
        <taxon>Bacteria</taxon>
        <taxon>Bacillati</taxon>
        <taxon>Bacillota</taxon>
        <taxon>Clostridia</taxon>
        <taxon>Eubacteriales</taxon>
        <taxon>Eubacteriaceae</taxon>
        <taxon>Eubacterium</taxon>
    </lineage>
</organism>
<proteinExistence type="predicted"/>
<dbReference type="Gene3D" id="1.10.10.2840">
    <property type="entry name" value="PucR C-terminal helix-turn-helix domain"/>
    <property type="match status" value="1"/>
</dbReference>
<dbReference type="InterPro" id="IPR025736">
    <property type="entry name" value="PucR_C-HTH_dom"/>
</dbReference>
<dbReference type="EMBL" id="CYYA01000026">
    <property type="protein sequence ID" value="CUN24453.1"/>
    <property type="molecule type" value="Genomic_DNA"/>
</dbReference>
<evidence type="ECO:0000259" key="1">
    <source>
        <dbReference type="Pfam" id="PF13556"/>
    </source>
</evidence>
<sequence length="89" mass="10963">MQFLLDYDKKHHSEFAYTLYMYLTHERNLVATSEAMDMHRTSLIYRFKKINTLIEKDFDDYRDRMYLILSYEFKSNVRETWCVILVSES</sequence>
<name>A0A173VBE6_EUBRA</name>
<dbReference type="AlphaFoldDB" id="A0A173VBE6"/>
<dbReference type="InterPro" id="IPR051448">
    <property type="entry name" value="CdaR-like_regulators"/>
</dbReference>
<gene>
    <name evidence="2" type="ORF">ERS852448_02737</name>
</gene>
<dbReference type="PANTHER" id="PTHR33744">
    <property type="entry name" value="CARBOHYDRATE DIACID REGULATOR"/>
    <property type="match status" value="1"/>
</dbReference>
<evidence type="ECO:0000313" key="3">
    <source>
        <dbReference type="Proteomes" id="UP000095492"/>
    </source>
</evidence>
<protein>
    <submittedName>
        <fullName evidence="2">Sugar diacid utilization regulator</fullName>
    </submittedName>
</protein>